<comment type="subcellular location">
    <subcellularLocation>
        <location evidence="1">Membrane</location>
        <topology evidence="1">Multi-pass membrane protein</topology>
    </subcellularLocation>
</comment>
<dbReference type="GO" id="GO:0015280">
    <property type="term" value="F:ligand-gated sodium channel activity"/>
    <property type="evidence" value="ECO:0007669"/>
    <property type="project" value="TreeGrafter"/>
</dbReference>
<organism evidence="14 15">
    <name type="scientific">Mytilus galloprovincialis</name>
    <name type="common">Mediterranean mussel</name>
    <dbReference type="NCBI Taxonomy" id="29158"/>
    <lineage>
        <taxon>Eukaryota</taxon>
        <taxon>Metazoa</taxon>
        <taxon>Spiralia</taxon>
        <taxon>Lophotrochozoa</taxon>
        <taxon>Mollusca</taxon>
        <taxon>Bivalvia</taxon>
        <taxon>Autobranchia</taxon>
        <taxon>Pteriomorphia</taxon>
        <taxon>Mytilida</taxon>
        <taxon>Mytiloidea</taxon>
        <taxon>Mytilidae</taxon>
        <taxon>Mytilinae</taxon>
        <taxon>Mytilus</taxon>
    </lineage>
</organism>
<evidence type="ECO:0000256" key="3">
    <source>
        <dbReference type="ARBA" id="ARBA00022461"/>
    </source>
</evidence>
<dbReference type="GO" id="GO:0005886">
    <property type="term" value="C:plasma membrane"/>
    <property type="evidence" value="ECO:0007669"/>
    <property type="project" value="TreeGrafter"/>
</dbReference>
<keyword evidence="4 11" id="KW-0812">Transmembrane</keyword>
<evidence type="ECO:0000256" key="12">
    <source>
        <dbReference type="SAM" id="MobiDB-lite"/>
    </source>
</evidence>
<evidence type="ECO:0000256" key="1">
    <source>
        <dbReference type="ARBA" id="ARBA00004141"/>
    </source>
</evidence>
<evidence type="ECO:0000256" key="13">
    <source>
        <dbReference type="SAM" id="Phobius"/>
    </source>
</evidence>
<evidence type="ECO:0000313" key="15">
    <source>
        <dbReference type="Proteomes" id="UP000596742"/>
    </source>
</evidence>
<keyword evidence="10 11" id="KW-0407">Ion channel</keyword>
<comment type="similarity">
    <text evidence="11">Belongs to the amiloride-sensitive sodium channel (TC 1.A.6) family.</text>
</comment>
<evidence type="ECO:0000313" key="14">
    <source>
        <dbReference type="EMBL" id="VDI28182.1"/>
    </source>
</evidence>
<dbReference type="AlphaFoldDB" id="A0A8B6E2R0"/>
<feature type="compositionally biased region" description="Basic and acidic residues" evidence="12">
    <location>
        <begin position="33"/>
        <end position="45"/>
    </location>
</feature>
<keyword evidence="5 13" id="KW-1133">Transmembrane helix</keyword>
<feature type="region of interest" description="Disordered" evidence="12">
    <location>
        <begin position="1"/>
        <end position="48"/>
    </location>
</feature>
<keyword evidence="3 11" id="KW-0894">Sodium channel</keyword>
<feature type="transmembrane region" description="Helical" evidence="13">
    <location>
        <begin position="83"/>
        <end position="104"/>
    </location>
</feature>
<evidence type="ECO:0000256" key="9">
    <source>
        <dbReference type="ARBA" id="ARBA00023201"/>
    </source>
</evidence>
<dbReference type="OrthoDB" id="6021021at2759"/>
<dbReference type="PANTHER" id="PTHR11690:SF248">
    <property type="entry name" value="PICKPOCKET 17, ISOFORM A"/>
    <property type="match status" value="1"/>
</dbReference>
<keyword evidence="15" id="KW-1185">Reference proteome</keyword>
<dbReference type="InterPro" id="IPR001873">
    <property type="entry name" value="ENaC"/>
</dbReference>
<keyword evidence="2 11" id="KW-0813">Transport</keyword>
<protein>
    <submittedName>
        <fullName evidence="14">Uncharacterized protein</fullName>
    </submittedName>
</protein>
<keyword evidence="8 13" id="KW-0472">Membrane</keyword>
<dbReference type="Pfam" id="PF00858">
    <property type="entry name" value="ASC"/>
    <property type="match status" value="1"/>
</dbReference>
<keyword evidence="6" id="KW-0915">Sodium</keyword>
<evidence type="ECO:0000256" key="2">
    <source>
        <dbReference type="ARBA" id="ARBA00022448"/>
    </source>
</evidence>
<evidence type="ECO:0000256" key="4">
    <source>
        <dbReference type="ARBA" id="ARBA00022692"/>
    </source>
</evidence>
<keyword evidence="7 11" id="KW-0406">Ion transport</keyword>
<evidence type="ECO:0000256" key="10">
    <source>
        <dbReference type="ARBA" id="ARBA00023303"/>
    </source>
</evidence>
<dbReference type="PRINTS" id="PR01078">
    <property type="entry name" value="AMINACHANNEL"/>
</dbReference>
<dbReference type="EMBL" id="UYJE01004465">
    <property type="protein sequence ID" value="VDI28182.1"/>
    <property type="molecule type" value="Genomic_DNA"/>
</dbReference>
<comment type="caution">
    <text evidence="14">The sequence shown here is derived from an EMBL/GenBank/DDBJ whole genome shotgun (WGS) entry which is preliminary data.</text>
</comment>
<dbReference type="Gene3D" id="2.60.470.10">
    <property type="entry name" value="Acid-sensing ion channels like domains"/>
    <property type="match status" value="1"/>
</dbReference>
<dbReference type="Gene3D" id="1.10.287.820">
    <property type="entry name" value="Acid-sensing ion channel domain"/>
    <property type="match status" value="1"/>
</dbReference>
<evidence type="ECO:0000256" key="8">
    <source>
        <dbReference type="ARBA" id="ARBA00023136"/>
    </source>
</evidence>
<dbReference type="Proteomes" id="UP000596742">
    <property type="component" value="Unassembled WGS sequence"/>
</dbReference>
<accession>A0A8B6E2R0</accession>
<dbReference type="PANTHER" id="PTHR11690">
    <property type="entry name" value="AMILORIDE-SENSITIVE SODIUM CHANNEL-RELATED"/>
    <property type="match status" value="1"/>
</dbReference>
<evidence type="ECO:0000256" key="6">
    <source>
        <dbReference type="ARBA" id="ARBA00023053"/>
    </source>
</evidence>
<evidence type="ECO:0000256" key="11">
    <source>
        <dbReference type="RuleBase" id="RU000679"/>
    </source>
</evidence>
<keyword evidence="9 11" id="KW-0739">Sodium transport</keyword>
<proteinExistence type="inferred from homology"/>
<name>A0A8B6E2R0_MYTGA</name>
<reference evidence="14" key="1">
    <citation type="submission" date="2018-11" db="EMBL/GenBank/DDBJ databases">
        <authorList>
            <person name="Alioto T."/>
            <person name="Alioto T."/>
        </authorList>
    </citation>
    <scope>NUCLEOTIDE SEQUENCE</scope>
</reference>
<evidence type="ECO:0000256" key="7">
    <source>
        <dbReference type="ARBA" id="ARBA00023065"/>
    </source>
</evidence>
<feature type="compositionally biased region" description="Polar residues" evidence="12">
    <location>
        <begin position="1"/>
        <end position="15"/>
    </location>
</feature>
<sequence>MMNQRQNSRTNSGFQNKFWLEHPPPDYGQQMDLQDKEDEKSRESLDSTGKTKSFKRLVVRFAEKTSMQGVAYINSAKVWYAKIIWTFLLISCTAGMGLHLYYLINQFLLFPVQTKIELGFSNLIFPAVTICNVNPIRMSKIDMASQQIQSLIEQLEWSNLQDDEETTTQGARRRKRFVDELSKINKSAFSDYDDVFDNYDDDDYEFGSQKDERLEILSLFRELYKDEERDIKVEMGHHIEDMLISCTVGKYKCYANNFTVLQHDVYGNCYTLKTGSLKIAKAGPTNGLSLILYMDKEEYLKQISEGYGARVLVHDKDTYPYPLEEGFFVPSSSETQIGLRMVTIERQDKPYGNCTEDTYIRKYGYKYTRSFCQTLCSQELFFKTCGCYEDDVTELYYQIKTGVTEKFCETRQEIKCMNKERARQNRQKAECDCKNPCREHQFLKTISYRNWPTEDYMFTLKDGVCDRLPAQCKDASALYGQTELYRKSLNYVKIDIYYEDLNFERIVESPEIENAQFASDVGGAVGLWIGLSFLSMFEVVQLLLECCAFAGHKCTNRSRKRNARRRKNKSIKTKENIYATEMDNKKSNFSKKESENNLQLNKRYQDLYAGNYSHEYNYIDNRV</sequence>
<evidence type="ECO:0000256" key="5">
    <source>
        <dbReference type="ARBA" id="ARBA00022989"/>
    </source>
</evidence>
<gene>
    <name evidence="14" type="ORF">MGAL_10B020923</name>
</gene>